<evidence type="ECO:0000256" key="1">
    <source>
        <dbReference type="SAM" id="MobiDB-lite"/>
    </source>
</evidence>
<gene>
    <name evidence="3" type="ORF">FA14DRAFT_145616</name>
</gene>
<feature type="transmembrane region" description="Helical" evidence="2">
    <location>
        <begin position="177"/>
        <end position="200"/>
    </location>
</feature>
<proteinExistence type="predicted"/>
<feature type="compositionally biased region" description="Basic and acidic residues" evidence="1">
    <location>
        <begin position="26"/>
        <end position="44"/>
    </location>
</feature>
<feature type="transmembrane region" description="Helical" evidence="2">
    <location>
        <begin position="486"/>
        <end position="506"/>
    </location>
</feature>
<dbReference type="PANTHER" id="PTHR12459">
    <property type="entry name" value="TRANSMEMBRANE PROTEIN 135-RELATED"/>
    <property type="match status" value="1"/>
</dbReference>
<dbReference type="InterPro" id="IPR026749">
    <property type="entry name" value="Tmem135"/>
</dbReference>
<organism evidence="3 4">
    <name type="scientific">Meira miltonrushii</name>
    <dbReference type="NCBI Taxonomy" id="1280837"/>
    <lineage>
        <taxon>Eukaryota</taxon>
        <taxon>Fungi</taxon>
        <taxon>Dikarya</taxon>
        <taxon>Basidiomycota</taxon>
        <taxon>Ustilaginomycotina</taxon>
        <taxon>Exobasidiomycetes</taxon>
        <taxon>Exobasidiales</taxon>
        <taxon>Brachybasidiaceae</taxon>
        <taxon>Meira</taxon>
    </lineage>
</organism>
<feature type="compositionally biased region" description="Polar residues" evidence="1">
    <location>
        <begin position="239"/>
        <end position="255"/>
    </location>
</feature>
<sequence length="662" mass="73735">MPPPTSPDSNKRGRANAGFTIGDGTKTPESKDTSPERRPVRDPGLRLPAFTTMKKDGEELVSESEDEQSAYNRWSKDQPLTPNIAESAQQLRRSLSVHGLHELANMPPKQLRSAVGSKIWRPHDEPTKIPSDWERLAVHVVRGGLRSFNLAFMLRGSVMLVFALIRALRTKKAQGKAFLIAFFGAENIRFSLMFAAWSMLYKATSNSLRLMTPLSNASKTRGQRSKSVPSTSKGGGASMSRQSSSGGHVSGTATPRSGWKELEGKEGEELAKAKSKQKHRAFMRDPRSRVWHAYLAGAVSGLAILVERKDSRIGLAQQLVVRGLEGTYNNAHSKGLISIPNGAVLTFGLACGQIMYAWLNKPETLPRGYISWITQASHISPTALPIHRDSMNGKTASVDTIKSFFPGGELPAPTISSSGREIFPNIAANKQNRRGIVGSNVKRIRDMIEQVKNGKVYDHVPCEVVHPWESSHLWSPVDRFLEVTRWILPVYMTLHFVPAIFLRMRAFRKDPLRVFLRSLFGSVRSSSFLGAFVIIFQTLFCTCHSLHDKIINDPRLLAIVPEWARKFLVGTAMHWWAGFATCLSLFIEHKRRRTELAMYVLPKGMESAWSVARQRSWVPFVPGGDLLLTSAGMSLVMGTYAQNPDHLSGIVRRIVYQFVGRN</sequence>
<dbReference type="OrthoDB" id="291792at2759"/>
<feature type="compositionally biased region" description="Basic and acidic residues" evidence="1">
    <location>
        <begin position="258"/>
        <end position="272"/>
    </location>
</feature>
<dbReference type="EMBL" id="KZ819603">
    <property type="protein sequence ID" value="PWN35689.1"/>
    <property type="molecule type" value="Genomic_DNA"/>
</dbReference>
<feature type="compositionally biased region" description="Acidic residues" evidence="1">
    <location>
        <begin position="59"/>
        <end position="68"/>
    </location>
</feature>
<reference evidence="3 4" key="1">
    <citation type="journal article" date="2018" name="Mol. Biol. Evol.">
        <title>Broad Genomic Sampling Reveals a Smut Pathogenic Ancestry of the Fungal Clade Ustilaginomycotina.</title>
        <authorList>
            <person name="Kijpornyongpan T."/>
            <person name="Mondo S.J."/>
            <person name="Barry K."/>
            <person name="Sandor L."/>
            <person name="Lee J."/>
            <person name="Lipzen A."/>
            <person name="Pangilinan J."/>
            <person name="LaButti K."/>
            <person name="Hainaut M."/>
            <person name="Henrissat B."/>
            <person name="Grigoriev I.V."/>
            <person name="Spatafora J.W."/>
            <person name="Aime M.C."/>
        </authorList>
    </citation>
    <scope>NUCLEOTIDE SEQUENCE [LARGE SCALE GENOMIC DNA]</scope>
    <source>
        <strain evidence="3 4">MCA 3882</strain>
    </source>
</reference>
<feature type="transmembrane region" description="Helical" evidence="2">
    <location>
        <begin position="567"/>
        <end position="587"/>
    </location>
</feature>
<feature type="transmembrane region" description="Helical" evidence="2">
    <location>
        <begin position="148"/>
        <end position="165"/>
    </location>
</feature>
<feature type="compositionally biased region" description="Polar residues" evidence="1">
    <location>
        <begin position="214"/>
        <end position="232"/>
    </location>
</feature>
<protein>
    <recommendedName>
        <fullName evidence="5">Transmembrane protein 135 N-terminal domain-containing protein</fullName>
    </recommendedName>
</protein>
<evidence type="ECO:0008006" key="5">
    <source>
        <dbReference type="Google" id="ProtNLM"/>
    </source>
</evidence>
<dbReference type="GeneID" id="37019064"/>
<evidence type="ECO:0000313" key="3">
    <source>
        <dbReference type="EMBL" id="PWN35689.1"/>
    </source>
</evidence>
<evidence type="ECO:0000313" key="4">
    <source>
        <dbReference type="Proteomes" id="UP000245771"/>
    </source>
</evidence>
<feature type="region of interest" description="Disordered" evidence="1">
    <location>
        <begin position="214"/>
        <end position="281"/>
    </location>
</feature>
<dbReference type="Proteomes" id="UP000245771">
    <property type="component" value="Unassembled WGS sequence"/>
</dbReference>
<accession>A0A316VDH8</accession>
<evidence type="ECO:0000256" key="2">
    <source>
        <dbReference type="SAM" id="Phobius"/>
    </source>
</evidence>
<dbReference type="AlphaFoldDB" id="A0A316VDH8"/>
<keyword evidence="2" id="KW-1133">Transmembrane helix</keyword>
<name>A0A316VDH8_9BASI</name>
<dbReference type="InParanoid" id="A0A316VDH8"/>
<keyword evidence="4" id="KW-1185">Reference proteome</keyword>
<dbReference type="PANTHER" id="PTHR12459:SF6">
    <property type="entry name" value="GB|AAD46013.1"/>
    <property type="match status" value="1"/>
</dbReference>
<feature type="region of interest" description="Disordered" evidence="1">
    <location>
        <begin position="1"/>
        <end position="72"/>
    </location>
</feature>
<keyword evidence="2" id="KW-0812">Transmembrane</keyword>
<keyword evidence="2" id="KW-0472">Membrane</keyword>
<dbReference type="RefSeq" id="XP_025355991.1">
    <property type="nucleotide sequence ID" value="XM_025497283.1"/>
</dbReference>